<dbReference type="Pfam" id="PF14331">
    <property type="entry name" value="IcmF-related_N"/>
    <property type="match status" value="1"/>
</dbReference>
<organism evidence="6 7">
    <name type="scientific">Cupriavidus malaysiensis</name>
    <dbReference type="NCBI Taxonomy" id="367825"/>
    <lineage>
        <taxon>Bacteria</taxon>
        <taxon>Pseudomonadati</taxon>
        <taxon>Pseudomonadota</taxon>
        <taxon>Betaproteobacteria</taxon>
        <taxon>Burkholderiales</taxon>
        <taxon>Burkholderiaceae</taxon>
        <taxon>Cupriavidus</taxon>
    </lineage>
</organism>
<feature type="domain" description="Type VI secretion system IcmF C-terminal" evidence="3">
    <location>
        <begin position="1168"/>
        <end position="1273"/>
    </location>
</feature>
<dbReference type="Proteomes" id="UP000177515">
    <property type="component" value="Chromosome 1"/>
</dbReference>
<proteinExistence type="predicted"/>
<evidence type="ECO:0000259" key="3">
    <source>
        <dbReference type="Pfam" id="PF06744"/>
    </source>
</evidence>
<protein>
    <submittedName>
        <fullName evidence="6">Type VI secretion protein VasK</fullName>
    </submittedName>
</protein>
<evidence type="ECO:0000313" key="7">
    <source>
        <dbReference type="Proteomes" id="UP000177515"/>
    </source>
</evidence>
<feature type="transmembrane region" description="Helical" evidence="2">
    <location>
        <begin position="44"/>
        <end position="63"/>
    </location>
</feature>
<dbReference type="InterPro" id="IPR025743">
    <property type="entry name" value="TssM1_N"/>
</dbReference>
<evidence type="ECO:0000259" key="4">
    <source>
        <dbReference type="Pfam" id="PF06761"/>
    </source>
</evidence>
<gene>
    <name evidence="6" type="ORF">BKK80_10260</name>
</gene>
<evidence type="ECO:0000259" key="5">
    <source>
        <dbReference type="Pfam" id="PF14331"/>
    </source>
</evidence>
<dbReference type="SUPFAM" id="SSF52540">
    <property type="entry name" value="P-loop containing nucleoside triphosphate hydrolases"/>
    <property type="match status" value="1"/>
</dbReference>
<reference evidence="6 7" key="1">
    <citation type="submission" date="2016-10" db="EMBL/GenBank/DDBJ databases">
        <title>Complete genome sequences of three Cupriavidus strains isolated from various Malaysian environments.</title>
        <authorList>
            <person name="Abdullah A.A.-A."/>
            <person name="Shafie N.A.H."/>
            <person name="Lau N.S."/>
        </authorList>
    </citation>
    <scope>NUCLEOTIDE SEQUENCE [LARGE SCALE GENOMIC DNA]</scope>
    <source>
        <strain evidence="6 7">USMAA1020</strain>
    </source>
</reference>
<dbReference type="PANTHER" id="PTHR36153:SF1">
    <property type="entry name" value="TYPE VI SECRETION SYSTEM COMPONENT TSSM1"/>
    <property type="match status" value="1"/>
</dbReference>
<evidence type="ECO:0000256" key="1">
    <source>
        <dbReference type="SAM" id="MobiDB-lite"/>
    </source>
</evidence>
<dbReference type="RefSeq" id="WP_071069279.1">
    <property type="nucleotide sequence ID" value="NZ_CP017754.1"/>
</dbReference>
<dbReference type="NCBIfam" id="TIGR03348">
    <property type="entry name" value="VI_IcmF"/>
    <property type="match status" value="1"/>
</dbReference>
<keyword evidence="2" id="KW-0472">Membrane</keyword>
<dbReference type="InterPro" id="IPR053156">
    <property type="entry name" value="T6SS_TssM-like"/>
</dbReference>
<accession>A0ABN4TII0</accession>
<feature type="transmembrane region" description="Helical" evidence="2">
    <location>
        <begin position="70"/>
        <end position="91"/>
    </location>
</feature>
<name>A0ABN4TII0_9BURK</name>
<sequence length="1293" mass="141487">MNFLKRCAAVLFSRQMLIFVALLVVGLAIWFIGPLLGFNGMHPLAGAGIRVAAIVLLLALALFITLKWSLAAIAVAVLCLLVWYAGPLLAFGASHPLASATVRVVIIAVLIFMVIAYETYQFLRRAQAGGTALEKILNFGRKRPEVVAEDRIAKVDKAVQSALNQLKSMRSGGGSMRLLDDRRYLYELPWYMILGVAGAGKTTALLNAGLQFPLPEQMNEAAKARKATDHADWWFTNEAVLIDAAGRYTNHEQDQRMDAAEWSGFLGLLRKYRSRAPINGVVLTISVEDLLTQTPQARVAEAASLRARLVELREDLGIRFPVYVLVTKMDQLAGFAEYFQDLSSEGRARPWGFTFPLREKKRKRGEATVPFEQRCREEMELLIKRVRHGLDTRLEEECGKTPDKALFGLPEDMESLTGSLVDLLSQIFLGSRFDRTERTSMLRGVYFTSAAQSGARVIASHATVLESHDRDQAALDSGSGEGESEPYPTAASEAAGVPSLAAVSGNRSYFLEDVFKQIIIPEAHLVKPNLRWEFRFRLLRRLGHALVVVVFLWLAAALCTSFGHNGSYVEVVRGRAKALAATVSEFYKKPQPVAMPDVLAAAQDLPAYTGLDLSAPTMDWRYGLYSVPPVADAARQTHTKLEDHLLVPYLVRRVESVLVEAVNSRDTKQTYDTLRVYLMLHDKDKFNASDVRSWVQSDWAIGNGGDAFGGRVAVLEHLNNLLGGARPVQSPYARNEALIRTARDLLDGSTSIERLYERAKAAMMEEAPHDFTLVRAVGPQAGMVFTLASGEPLERGIPGLFTYAGYHELFNARLPEFLGKAQAIDAWVMGRGTGLGAQKKTLDAAATGKLNGNDPLTREIRRLYLLEYAKRWETYLSDIRTVTGNNLAFDLEILRNFAAPDSPLARLGRAAVRETSLSQPADPVDKSLADKALAVLDKATDKVGGLSARSEARQERELLDSRFAALREVVTGQADASSPAGQGASGKAQLDVIAGMVNAYYTTLVVANNALNTRNLPPPAEAGAQLRMEAEKLPAPFKAVLADLVVQGARDVNKGIGDILIAQMDAVIGESCRSAIDGKYPFTPTSMQDVDPDDFARVFSTGGVLDDFFQKVLAPHVDSATSPWRYKLTAPDVPPIAGPSLVPFQRAKEIREVFFRESGAKKMAWKVDLKVVELDPEIVELNMDFDGQSQRYVHGPVIPLKVTWPGPRGGQGAEITASPRIRPDTSTLSADGPWALLRVIAKGKLAGSATASHFLAEYDFDGRKAKLDINTGSLANPWTTGLLQGFQCPGRSG</sequence>
<evidence type="ECO:0000313" key="6">
    <source>
        <dbReference type="EMBL" id="AOZ06174.1"/>
    </source>
</evidence>
<keyword evidence="2" id="KW-1133">Transmembrane helix</keyword>
<feature type="domain" description="IcmF-related" evidence="4">
    <location>
        <begin position="597"/>
        <end position="916"/>
    </location>
</feature>
<feature type="region of interest" description="Disordered" evidence="1">
    <location>
        <begin position="470"/>
        <end position="492"/>
    </location>
</feature>
<dbReference type="Pfam" id="PF06761">
    <property type="entry name" value="IcmF-related"/>
    <property type="match status" value="1"/>
</dbReference>
<dbReference type="InterPro" id="IPR010623">
    <property type="entry name" value="IcmF_C"/>
</dbReference>
<dbReference type="InterPro" id="IPR009612">
    <property type="entry name" value="IcmF-rel"/>
</dbReference>
<keyword evidence="7" id="KW-1185">Reference proteome</keyword>
<dbReference type="InterPro" id="IPR017731">
    <property type="entry name" value="TssM1-like"/>
</dbReference>
<dbReference type="InterPro" id="IPR027417">
    <property type="entry name" value="P-loop_NTPase"/>
</dbReference>
<dbReference type="EMBL" id="CP017754">
    <property type="protein sequence ID" value="AOZ06174.1"/>
    <property type="molecule type" value="Genomic_DNA"/>
</dbReference>
<feature type="transmembrane region" description="Helical" evidence="2">
    <location>
        <begin position="97"/>
        <end position="117"/>
    </location>
</feature>
<feature type="transmembrane region" description="Helical" evidence="2">
    <location>
        <begin position="12"/>
        <end position="32"/>
    </location>
</feature>
<feature type="transmembrane region" description="Helical" evidence="2">
    <location>
        <begin position="542"/>
        <end position="563"/>
    </location>
</feature>
<evidence type="ECO:0000256" key="2">
    <source>
        <dbReference type="SAM" id="Phobius"/>
    </source>
</evidence>
<feature type="domain" description="Type VI secretion system component TssM1 N-terminal" evidence="5">
    <location>
        <begin position="256"/>
        <end position="546"/>
    </location>
</feature>
<dbReference type="Pfam" id="PF06744">
    <property type="entry name" value="IcmF_C"/>
    <property type="match status" value="1"/>
</dbReference>
<dbReference type="PANTHER" id="PTHR36153">
    <property type="entry name" value="INNER MEMBRANE PROTEIN-RELATED"/>
    <property type="match status" value="1"/>
</dbReference>
<keyword evidence="2" id="KW-0812">Transmembrane</keyword>